<reference evidence="7 8" key="1">
    <citation type="submission" date="2019-08" db="EMBL/GenBank/DDBJ databases">
        <title>Draft genome analysis of Rheinheimera tangshanensis isolated from the roots of fresh rice plants (Oryza sativa).</title>
        <authorList>
            <person name="Yu Q."/>
            <person name="Qi Y."/>
            <person name="Zhang H."/>
            <person name="Pu J."/>
        </authorList>
    </citation>
    <scope>NUCLEOTIDE SEQUENCE [LARGE SCALE GENOMIC DNA]</scope>
    <source>
        <strain evidence="7 8">JA3-B52</strain>
    </source>
</reference>
<evidence type="ECO:0000313" key="8">
    <source>
        <dbReference type="Proteomes" id="UP000321814"/>
    </source>
</evidence>
<name>A0A5C8LV41_9GAMM</name>
<dbReference type="InterPro" id="IPR000014">
    <property type="entry name" value="PAS"/>
</dbReference>
<dbReference type="SUPFAM" id="SSF55073">
    <property type="entry name" value="Nucleotide cyclase"/>
    <property type="match status" value="1"/>
</dbReference>
<dbReference type="EMBL" id="VRLR01000008">
    <property type="protein sequence ID" value="TXK79913.1"/>
    <property type="molecule type" value="Genomic_DNA"/>
</dbReference>
<evidence type="ECO:0000256" key="1">
    <source>
        <dbReference type="ARBA" id="ARBA00001946"/>
    </source>
</evidence>
<dbReference type="Pfam" id="PF13426">
    <property type="entry name" value="PAS_9"/>
    <property type="match status" value="1"/>
</dbReference>
<dbReference type="SMART" id="SM00267">
    <property type="entry name" value="GGDEF"/>
    <property type="match status" value="1"/>
</dbReference>
<dbReference type="Gene3D" id="3.20.20.450">
    <property type="entry name" value="EAL domain"/>
    <property type="match status" value="1"/>
</dbReference>
<dbReference type="NCBIfam" id="TIGR00254">
    <property type="entry name" value="GGDEF"/>
    <property type="match status" value="1"/>
</dbReference>
<dbReference type="Gene3D" id="3.30.70.270">
    <property type="match status" value="1"/>
</dbReference>
<dbReference type="CDD" id="cd01949">
    <property type="entry name" value="GGDEF"/>
    <property type="match status" value="1"/>
</dbReference>
<accession>A0A5C8LV41</accession>
<evidence type="ECO:0000259" key="3">
    <source>
        <dbReference type="PROSITE" id="PS50112"/>
    </source>
</evidence>
<feature type="domain" description="PAS" evidence="3">
    <location>
        <begin position="431"/>
        <end position="475"/>
    </location>
</feature>
<evidence type="ECO:0000259" key="6">
    <source>
        <dbReference type="PROSITE" id="PS50887"/>
    </source>
</evidence>
<proteinExistence type="predicted"/>
<evidence type="ECO:0000259" key="5">
    <source>
        <dbReference type="PROSITE" id="PS50883"/>
    </source>
</evidence>
<comment type="cofactor">
    <cofactor evidence="1">
        <name>Mg(2+)</name>
        <dbReference type="ChEBI" id="CHEBI:18420"/>
    </cofactor>
</comment>
<dbReference type="PANTHER" id="PTHR44757:SF2">
    <property type="entry name" value="BIOFILM ARCHITECTURE MAINTENANCE PROTEIN MBAA"/>
    <property type="match status" value="1"/>
</dbReference>
<dbReference type="InterPro" id="IPR035919">
    <property type="entry name" value="EAL_sf"/>
</dbReference>
<dbReference type="Gene3D" id="3.30.450.20">
    <property type="entry name" value="PAS domain"/>
    <property type="match status" value="2"/>
</dbReference>
<dbReference type="Pfam" id="PF00990">
    <property type="entry name" value="GGDEF"/>
    <property type="match status" value="1"/>
</dbReference>
<dbReference type="PANTHER" id="PTHR44757">
    <property type="entry name" value="DIGUANYLATE CYCLASE DGCP"/>
    <property type="match status" value="1"/>
</dbReference>
<dbReference type="InterPro" id="IPR013656">
    <property type="entry name" value="PAS_4"/>
</dbReference>
<dbReference type="InterPro" id="IPR001633">
    <property type="entry name" value="EAL_dom"/>
</dbReference>
<dbReference type="Pfam" id="PF08448">
    <property type="entry name" value="PAS_4"/>
    <property type="match status" value="1"/>
</dbReference>
<dbReference type="SUPFAM" id="SSF141868">
    <property type="entry name" value="EAL domain-like"/>
    <property type="match status" value="1"/>
</dbReference>
<dbReference type="SMART" id="SM00052">
    <property type="entry name" value="EAL"/>
    <property type="match status" value="1"/>
</dbReference>
<dbReference type="PROSITE" id="PS50883">
    <property type="entry name" value="EAL"/>
    <property type="match status" value="1"/>
</dbReference>
<dbReference type="AlphaFoldDB" id="A0A5C8LV41"/>
<dbReference type="PROSITE" id="PS50113">
    <property type="entry name" value="PAC"/>
    <property type="match status" value="1"/>
</dbReference>
<feature type="domain" description="PAC" evidence="4">
    <location>
        <begin position="504"/>
        <end position="556"/>
    </location>
</feature>
<feature type="transmembrane region" description="Helical" evidence="2">
    <location>
        <begin position="218"/>
        <end position="239"/>
    </location>
</feature>
<dbReference type="SMART" id="SM00091">
    <property type="entry name" value="PAS"/>
    <property type="match status" value="2"/>
</dbReference>
<feature type="transmembrane region" description="Helical" evidence="2">
    <location>
        <begin position="15"/>
        <end position="35"/>
    </location>
</feature>
<dbReference type="FunFam" id="3.30.70.270:FF:000001">
    <property type="entry name" value="Diguanylate cyclase domain protein"/>
    <property type="match status" value="1"/>
</dbReference>
<keyword evidence="2" id="KW-0472">Membrane</keyword>
<dbReference type="PROSITE" id="PS50112">
    <property type="entry name" value="PAS"/>
    <property type="match status" value="1"/>
</dbReference>
<gene>
    <name evidence="7" type="ORF">FU839_12640</name>
</gene>
<dbReference type="NCBIfam" id="TIGR00229">
    <property type="entry name" value="sensory_box"/>
    <property type="match status" value="2"/>
</dbReference>
<evidence type="ECO:0000256" key="2">
    <source>
        <dbReference type="SAM" id="Phobius"/>
    </source>
</evidence>
<dbReference type="CDD" id="cd01948">
    <property type="entry name" value="EAL"/>
    <property type="match status" value="1"/>
</dbReference>
<feature type="domain" description="EAL" evidence="5">
    <location>
        <begin position="730"/>
        <end position="984"/>
    </location>
</feature>
<feature type="domain" description="GGDEF" evidence="6">
    <location>
        <begin position="587"/>
        <end position="721"/>
    </location>
</feature>
<dbReference type="InterPro" id="IPR052155">
    <property type="entry name" value="Biofilm_reg_signaling"/>
</dbReference>
<dbReference type="InterPro" id="IPR035965">
    <property type="entry name" value="PAS-like_dom_sf"/>
</dbReference>
<keyword evidence="2" id="KW-1133">Transmembrane helix</keyword>
<dbReference type="SUPFAM" id="SSF55785">
    <property type="entry name" value="PYP-like sensor domain (PAS domain)"/>
    <property type="match status" value="2"/>
</dbReference>
<dbReference type="GO" id="GO:0003824">
    <property type="term" value="F:catalytic activity"/>
    <property type="evidence" value="ECO:0007669"/>
    <property type="project" value="UniProtKB-ARBA"/>
</dbReference>
<organism evidence="7 8">
    <name type="scientific">Rheinheimera tangshanensis</name>
    <dbReference type="NCBI Taxonomy" id="400153"/>
    <lineage>
        <taxon>Bacteria</taxon>
        <taxon>Pseudomonadati</taxon>
        <taxon>Pseudomonadota</taxon>
        <taxon>Gammaproteobacteria</taxon>
        <taxon>Chromatiales</taxon>
        <taxon>Chromatiaceae</taxon>
        <taxon>Rheinheimera</taxon>
    </lineage>
</organism>
<dbReference type="RefSeq" id="WP_185148614.1">
    <property type="nucleotide sequence ID" value="NZ_BAAAGC010000005.1"/>
</dbReference>
<dbReference type="InterPro" id="IPR029787">
    <property type="entry name" value="Nucleotide_cyclase"/>
</dbReference>
<dbReference type="Pfam" id="PF00563">
    <property type="entry name" value="EAL"/>
    <property type="match status" value="1"/>
</dbReference>
<sequence>MQVRRYTTSELTLRFWAALLLLLTFSTIFIAYVYAEKRIDAANEQRVFSLKVIGELRQSSDDLSRMARSYIATGEYRYKNHFDEIIAIRNGQAARPINYHQVYWDLVDDDNQRPRPAGSRIALLDLAKNAGFTSTELAALQQAKIQSDALALNEIKAMQLLERPEIDPVQKAKNKEQALLAVFDQNYNTGKKAIMQPVATVYSLVDERTADEVEDAMFYALTMRILFILSGLLLFYALWDIKRVHNSILGASVSHLYEQIKAMGRGEVLQSTELRKAKPGSIMSWLGATQLRLNSSIQERQSLIHRLQQKEQYQRTLIDSIPFVVWLKDIHGRYLEVNRKFAEEFPGKDINDLTGKTDAQLFDAQRALSHVVHDKQVLSSGQPQLIQTQRKVGVEQHWFETYKAPVLVEGEYVGTVGLSRDITLEHTAANKLRLSASVFTHAREGIMITDPLGVMIDVNQAFTEITGYSAKQAIGCTPRLLQSEHQDEQSFNALWQSLQQQGFWSGELWSRKASGEDYFQSLTLSAVLDDKGQLQHYVGLFSDITNQYQQQQYLEKIALYDGLTGLSNRSALTQQLQSLLKKTSADQLLAIAYLDLDGFKEINDRHGHETGDQFLIALSERLQAQLTKDELLARIGGDEFVVLLPQLSDKKAGMQKIQQLLDVVAKPVKIDEWMLSVSASIGLTFYPQADTTEAEQLIRQADHAMYQAKQDGKNRCHVFDTDYARSLRGHQETILDIRQALAQKQFRLFYQPKVNMHTGEVIGAEALIRWLHPQKGMVAPALFLPAIEQHSLGVELGYWVIEEALRQLAEWQRQGMTIPVSVNISAYHLQQLDFVNRLQLLLHFYSDVPASLLQLEILETSALNDLTHVQAVMQACIRSGVSFALDDFGTGYSSLTYLKRLPAKVLKIDQSFVRDMLVDPDDLAILKGIIVLANEFKREIVAEGVETTEHGELLLQLGCTHAQGYGIARPMPAEQFMPWKKAWLLPDVWAKACIGGAATISGTDKALTADSKYRAI</sequence>
<evidence type="ECO:0000259" key="4">
    <source>
        <dbReference type="PROSITE" id="PS50113"/>
    </source>
</evidence>
<dbReference type="InterPro" id="IPR000700">
    <property type="entry name" value="PAS-assoc_C"/>
</dbReference>
<keyword evidence="2" id="KW-0812">Transmembrane</keyword>
<comment type="caution">
    <text evidence="7">The sequence shown here is derived from an EMBL/GenBank/DDBJ whole genome shotgun (WGS) entry which is preliminary data.</text>
</comment>
<dbReference type="InterPro" id="IPR000160">
    <property type="entry name" value="GGDEF_dom"/>
</dbReference>
<dbReference type="PROSITE" id="PS50887">
    <property type="entry name" value="GGDEF"/>
    <property type="match status" value="1"/>
</dbReference>
<keyword evidence="8" id="KW-1185">Reference proteome</keyword>
<evidence type="ECO:0000313" key="7">
    <source>
        <dbReference type="EMBL" id="TXK79913.1"/>
    </source>
</evidence>
<protein>
    <submittedName>
        <fullName evidence="7">EAL domain-containing protein</fullName>
    </submittedName>
</protein>
<dbReference type="InterPro" id="IPR043128">
    <property type="entry name" value="Rev_trsase/Diguanyl_cyclase"/>
</dbReference>
<dbReference type="CDD" id="cd00130">
    <property type="entry name" value="PAS"/>
    <property type="match status" value="1"/>
</dbReference>
<dbReference type="Proteomes" id="UP000321814">
    <property type="component" value="Unassembled WGS sequence"/>
</dbReference>